<dbReference type="EMBL" id="JAUIZM010000009">
    <property type="protein sequence ID" value="KAK1363902.1"/>
    <property type="molecule type" value="Genomic_DNA"/>
</dbReference>
<feature type="compositionally biased region" description="Polar residues" evidence="1">
    <location>
        <begin position="1"/>
        <end position="22"/>
    </location>
</feature>
<sequence>MATPITSSARKPHNKNNSSPISTPIFKSLKKINWKNRLTSTRTPLRFTGKNPTPPSSAAAPHTPLFDSTTKKVTLLDWWVIKVQVKGPNHFKFGVGGNAFDGQASTFFSSGEIVKRHDEVTLETVNGITITLASLLNRSRTLENGLPFQVCDHFFLGFPFDWEEFGAQYFGEQSIHGGRSSEAARMSPEDIDDPECLLSSLDDIPVTRLFEHMMVSSGDYNKCPLTRSVFNHILCEYGSSSAKLCEEGTNQTRAEDSLPNETRTPLHVSEENNKPLVAKRCSLDKALKDQLGGKDDNVILDDMPTGTTDNFPTIHSQSKMDEDVHNLSNFVLTRSKTRSQALKNNQQEVLPLNTSMYPDTTPMTSAKQYGDTKTDVAGKDASSSHVTKKISEVNNRILDRPGVRRSSRKKKL</sequence>
<name>A0AAD8M8U7_9APIA</name>
<protein>
    <submittedName>
        <fullName evidence="3">SANTA domain-containing protein</fullName>
    </submittedName>
</protein>
<dbReference type="AlphaFoldDB" id="A0AAD8M8U7"/>
<gene>
    <name evidence="3" type="ORF">POM88_039463</name>
</gene>
<dbReference type="Pfam" id="PF09133">
    <property type="entry name" value="SANTA"/>
    <property type="match status" value="1"/>
</dbReference>
<feature type="region of interest" description="Disordered" evidence="1">
    <location>
        <begin position="365"/>
        <end position="412"/>
    </location>
</feature>
<dbReference type="InterPro" id="IPR053090">
    <property type="entry name" value="Centromere_KNL-2_homolog"/>
</dbReference>
<comment type="caution">
    <text evidence="3">The sequence shown here is derived from an EMBL/GenBank/DDBJ whole genome shotgun (WGS) entry which is preliminary data.</text>
</comment>
<feature type="region of interest" description="Disordered" evidence="1">
    <location>
        <begin position="1"/>
        <end position="23"/>
    </location>
</feature>
<accession>A0AAD8M8U7</accession>
<dbReference type="Proteomes" id="UP001237642">
    <property type="component" value="Unassembled WGS sequence"/>
</dbReference>
<feature type="domain" description="SANTA" evidence="2">
    <location>
        <begin position="73"/>
        <end position="164"/>
    </location>
</feature>
<dbReference type="PANTHER" id="PTHR35311:SF1">
    <property type="entry name" value="PROTEIN EMBRYO DEFECTIVE 1674"/>
    <property type="match status" value="1"/>
</dbReference>
<evidence type="ECO:0000259" key="2">
    <source>
        <dbReference type="Pfam" id="PF09133"/>
    </source>
</evidence>
<evidence type="ECO:0000313" key="3">
    <source>
        <dbReference type="EMBL" id="KAK1363902.1"/>
    </source>
</evidence>
<reference evidence="3" key="1">
    <citation type="submission" date="2023-02" db="EMBL/GenBank/DDBJ databases">
        <title>Genome of toxic invasive species Heracleum sosnowskyi carries increased number of genes despite the absence of recent whole-genome duplications.</title>
        <authorList>
            <person name="Schelkunov M."/>
            <person name="Shtratnikova V."/>
            <person name="Makarenko M."/>
            <person name="Klepikova A."/>
            <person name="Omelchenko D."/>
            <person name="Novikova G."/>
            <person name="Obukhova E."/>
            <person name="Bogdanov V."/>
            <person name="Penin A."/>
            <person name="Logacheva M."/>
        </authorList>
    </citation>
    <scope>NUCLEOTIDE SEQUENCE</scope>
    <source>
        <strain evidence="3">Hsosn_3</strain>
        <tissue evidence="3">Leaf</tissue>
    </source>
</reference>
<reference evidence="3" key="2">
    <citation type="submission" date="2023-05" db="EMBL/GenBank/DDBJ databases">
        <authorList>
            <person name="Schelkunov M.I."/>
        </authorList>
    </citation>
    <scope>NUCLEOTIDE SEQUENCE</scope>
    <source>
        <strain evidence="3">Hsosn_3</strain>
        <tissue evidence="3">Leaf</tissue>
    </source>
</reference>
<dbReference type="InterPro" id="IPR015216">
    <property type="entry name" value="SANTA"/>
</dbReference>
<evidence type="ECO:0000313" key="4">
    <source>
        <dbReference type="Proteomes" id="UP001237642"/>
    </source>
</evidence>
<organism evidence="3 4">
    <name type="scientific">Heracleum sosnowskyi</name>
    <dbReference type="NCBI Taxonomy" id="360622"/>
    <lineage>
        <taxon>Eukaryota</taxon>
        <taxon>Viridiplantae</taxon>
        <taxon>Streptophyta</taxon>
        <taxon>Embryophyta</taxon>
        <taxon>Tracheophyta</taxon>
        <taxon>Spermatophyta</taxon>
        <taxon>Magnoliopsida</taxon>
        <taxon>eudicotyledons</taxon>
        <taxon>Gunneridae</taxon>
        <taxon>Pentapetalae</taxon>
        <taxon>asterids</taxon>
        <taxon>campanulids</taxon>
        <taxon>Apiales</taxon>
        <taxon>Apiaceae</taxon>
        <taxon>Apioideae</taxon>
        <taxon>apioid superclade</taxon>
        <taxon>Tordylieae</taxon>
        <taxon>Tordyliinae</taxon>
        <taxon>Heracleum</taxon>
    </lineage>
</organism>
<dbReference type="PANTHER" id="PTHR35311">
    <property type="entry name" value="KINETOCHORE-ASSOCIATED PROTEIN KNL-2 HOMOLOG"/>
    <property type="match status" value="1"/>
</dbReference>
<feature type="region of interest" description="Disordered" evidence="1">
    <location>
        <begin position="40"/>
        <end position="64"/>
    </location>
</feature>
<evidence type="ECO:0000256" key="1">
    <source>
        <dbReference type="SAM" id="MobiDB-lite"/>
    </source>
</evidence>
<keyword evidence="4" id="KW-1185">Reference proteome</keyword>
<feature type="compositionally biased region" description="Basic residues" evidence="1">
    <location>
        <begin position="403"/>
        <end position="412"/>
    </location>
</feature>
<proteinExistence type="predicted"/>